<dbReference type="InterPro" id="IPR027396">
    <property type="entry name" value="DsrEFH-like"/>
</dbReference>
<proteinExistence type="inferred from homology"/>
<dbReference type="Pfam" id="PF01206">
    <property type="entry name" value="TusA"/>
    <property type="match status" value="1"/>
</dbReference>
<comment type="caution">
    <text evidence="3">The sequence shown here is derived from an EMBL/GenBank/DDBJ whole genome shotgun (WGS) entry which is preliminary data.</text>
</comment>
<sequence length="202" mass="21814">MKEERVDCRGLACPAPVLKVKDLLDRSPVDRITVWVDNPASKENVSRFLTRAGFQVQVQVQDDAQGFAVIGSRGAEEAGQVFVPKADAESARILVLVGTARLGSGDDVLGAKLMENFLGTLKEMGPALWRLVFLNGGVHLTVEGSPVLDILKNLEKDKVSLLVCGTCLNHFGLLEKKAVGETTNMLDIVTSMQLADRVISLT</sequence>
<dbReference type="InterPro" id="IPR001455">
    <property type="entry name" value="TusA-like"/>
</dbReference>
<dbReference type="PANTHER" id="PTHR33279:SF6">
    <property type="entry name" value="SULFUR CARRIER PROTEIN YEDF-RELATED"/>
    <property type="match status" value="1"/>
</dbReference>
<dbReference type="GO" id="GO:0016740">
    <property type="term" value="F:transferase activity"/>
    <property type="evidence" value="ECO:0007669"/>
    <property type="project" value="UniProtKB-KW"/>
</dbReference>
<keyword evidence="3" id="KW-0808">Transferase</keyword>
<accession>A0A832EKF2</accession>
<gene>
    <name evidence="3" type="primary">yedF</name>
    <name evidence="3" type="ORF">ENS06_12115</name>
</gene>
<comment type="similarity">
    <text evidence="1">Belongs to the sulfur carrier protein TusA family.</text>
</comment>
<reference evidence="3" key="1">
    <citation type="journal article" date="2020" name="mSystems">
        <title>Genome- and Community-Level Interaction Insights into Carbon Utilization and Element Cycling Functions of Hydrothermarchaeota in Hydrothermal Sediment.</title>
        <authorList>
            <person name="Zhou Z."/>
            <person name="Liu Y."/>
            <person name="Xu W."/>
            <person name="Pan J."/>
            <person name="Luo Z.H."/>
            <person name="Li M."/>
        </authorList>
    </citation>
    <scope>NUCLEOTIDE SEQUENCE [LARGE SCALE GENOMIC DNA]</scope>
    <source>
        <strain evidence="3">SpSt-456</strain>
    </source>
</reference>
<dbReference type="CDD" id="cd03421">
    <property type="entry name" value="SirA_like_N"/>
    <property type="match status" value="1"/>
</dbReference>
<dbReference type="EMBL" id="DSTK01000036">
    <property type="protein sequence ID" value="HFK98048.1"/>
    <property type="molecule type" value="Genomic_DNA"/>
</dbReference>
<dbReference type="Gene3D" id="3.30.110.40">
    <property type="entry name" value="TusA-like domain"/>
    <property type="match status" value="1"/>
</dbReference>
<evidence type="ECO:0000256" key="1">
    <source>
        <dbReference type="ARBA" id="ARBA00008984"/>
    </source>
</evidence>
<protein>
    <submittedName>
        <fullName evidence="3">Sulfurtransferase-like selenium metabolism protein YedF</fullName>
    </submittedName>
</protein>
<dbReference type="InterPro" id="IPR019870">
    <property type="entry name" value="Se_metab_YedF"/>
</dbReference>
<organism evidence="3">
    <name type="scientific">Desulfacinum infernum</name>
    <dbReference type="NCBI Taxonomy" id="35837"/>
    <lineage>
        <taxon>Bacteria</taxon>
        <taxon>Pseudomonadati</taxon>
        <taxon>Thermodesulfobacteriota</taxon>
        <taxon>Syntrophobacteria</taxon>
        <taxon>Syntrophobacterales</taxon>
        <taxon>Syntrophobacteraceae</taxon>
        <taxon>Desulfacinum</taxon>
    </lineage>
</organism>
<dbReference type="NCBIfam" id="TIGR03527">
    <property type="entry name" value="selenium_YedF"/>
    <property type="match status" value="1"/>
</dbReference>
<evidence type="ECO:0000259" key="2">
    <source>
        <dbReference type="Pfam" id="PF01206"/>
    </source>
</evidence>
<name>A0A832EKF2_9BACT</name>
<evidence type="ECO:0000313" key="3">
    <source>
        <dbReference type="EMBL" id="HFK98048.1"/>
    </source>
</evidence>
<dbReference type="PANTHER" id="PTHR33279">
    <property type="entry name" value="SULFUR CARRIER PROTEIN YEDF-RELATED"/>
    <property type="match status" value="1"/>
</dbReference>
<dbReference type="SUPFAM" id="SSF75169">
    <property type="entry name" value="DsrEFH-like"/>
    <property type="match status" value="1"/>
</dbReference>
<dbReference type="SUPFAM" id="SSF64307">
    <property type="entry name" value="SirA-like"/>
    <property type="match status" value="1"/>
</dbReference>
<dbReference type="InterPro" id="IPR036868">
    <property type="entry name" value="TusA-like_sf"/>
</dbReference>
<feature type="domain" description="UPF0033" evidence="2">
    <location>
        <begin position="5"/>
        <end position="63"/>
    </location>
</feature>
<dbReference type="AlphaFoldDB" id="A0A832EKF2"/>